<dbReference type="CDD" id="cd03255">
    <property type="entry name" value="ABC_MJ0796_LolCDE_FtsE"/>
    <property type="match status" value="1"/>
</dbReference>
<dbReference type="AlphaFoldDB" id="A0A9Y1BR82"/>
<reference evidence="6" key="1">
    <citation type="journal article" date="2022" name="Nat. Microbiol.">
        <title>Unique mobile elements and scalable gene flow at the prokaryote-eukaryote boundary revealed by circularized Asgard archaea genomes.</title>
        <authorList>
            <person name="Wu F."/>
            <person name="Speth D.R."/>
            <person name="Philosof A."/>
            <person name="Cremiere A."/>
            <person name="Narayanan A."/>
            <person name="Barco R.A."/>
            <person name="Connon S.A."/>
            <person name="Amend J.P."/>
            <person name="Antoshechkin I.A."/>
            <person name="Orphan V.J."/>
        </authorList>
    </citation>
    <scope>NUCLEOTIDE SEQUENCE</scope>
    <source>
        <strain evidence="6">PR6</strain>
    </source>
</reference>
<dbReference type="PROSITE" id="PS00211">
    <property type="entry name" value="ABC_TRANSPORTER_1"/>
    <property type="match status" value="1"/>
</dbReference>
<dbReference type="PANTHER" id="PTHR42798">
    <property type="entry name" value="LIPOPROTEIN-RELEASING SYSTEM ATP-BINDING PROTEIN LOLD"/>
    <property type="match status" value="1"/>
</dbReference>
<evidence type="ECO:0000256" key="3">
    <source>
        <dbReference type="ARBA" id="ARBA00022741"/>
    </source>
</evidence>
<dbReference type="SMART" id="SM00382">
    <property type="entry name" value="AAA"/>
    <property type="match status" value="1"/>
</dbReference>
<protein>
    <submittedName>
        <fullName evidence="6">ABC transporter ATP-binding protein</fullName>
    </submittedName>
</protein>
<dbReference type="EMBL" id="CP084167">
    <property type="protein sequence ID" value="UJG43756.1"/>
    <property type="molecule type" value="Genomic_DNA"/>
</dbReference>
<evidence type="ECO:0000259" key="5">
    <source>
        <dbReference type="SMART" id="SM00382"/>
    </source>
</evidence>
<dbReference type="GO" id="GO:0098796">
    <property type="term" value="C:membrane protein complex"/>
    <property type="evidence" value="ECO:0007669"/>
    <property type="project" value="UniProtKB-ARBA"/>
</dbReference>
<keyword evidence="3" id="KW-0547">Nucleotide-binding</keyword>
<dbReference type="GO" id="GO:0022857">
    <property type="term" value="F:transmembrane transporter activity"/>
    <property type="evidence" value="ECO:0007669"/>
    <property type="project" value="UniProtKB-ARBA"/>
</dbReference>
<comment type="similarity">
    <text evidence="1">Belongs to the ABC transporter superfamily.</text>
</comment>
<sequence>MSNNSAENIIITRSLIKNFKLDKDTIVKVLTGVNMKIKKGEFVAIMGPSGSGKSTLVNILSTLETITDGDVYIVGSNLKKLTNKEYLEIRRKTSSIVFQNFSLIPYLTALENVKLPMILRGEEDKTATAKAVSFLESVGLYGRMNHLPEQLSGGEQQRVAIARALAHEPKIIYCDEPSGNLDTVTGREIISLFKQLSKEKNITVVMVTHDHEAAKQTDRLYILRNGKLAEEQVSILNKRRSERK</sequence>
<keyword evidence="2" id="KW-0813">Transport</keyword>
<dbReference type="Pfam" id="PF00005">
    <property type="entry name" value="ABC_tran"/>
    <property type="match status" value="1"/>
</dbReference>
<dbReference type="InterPro" id="IPR003593">
    <property type="entry name" value="AAA+_ATPase"/>
</dbReference>
<dbReference type="InterPro" id="IPR017911">
    <property type="entry name" value="MacB-like_ATP-bd"/>
</dbReference>
<dbReference type="InterPro" id="IPR027417">
    <property type="entry name" value="P-loop_NTPase"/>
</dbReference>
<dbReference type="GO" id="GO:0005524">
    <property type="term" value="F:ATP binding"/>
    <property type="evidence" value="ECO:0007669"/>
    <property type="project" value="UniProtKB-KW"/>
</dbReference>
<evidence type="ECO:0000256" key="1">
    <source>
        <dbReference type="ARBA" id="ARBA00005417"/>
    </source>
</evidence>
<gene>
    <name evidence="6" type="ORF">K9W46_00900</name>
</gene>
<feature type="domain" description="AAA+ ATPase" evidence="5">
    <location>
        <begin position="39"/>
        <end position="239"/>
    </location>
</feature>
<dbReference type="GO" id="GO:0016887">
    <property type="term" value="F:ATP hydrolysis activity"/>
    <property type="evidence" value="ECO:0007669"/>
    <property type="project" value="InterPro"/>
</dbReference>
<keyword evidence="4 6" id="KW-0067">ATP-binding</keyword>
<evidence type="ECO:0000313" key="6">
    <source>
        <dbReference type="EMBL" id="UJG43756.1"/>
    </source>
</evidence>
<proteinExistence type="inferred from homology"/>
<name>A0A9Y1BR82_9ARCH</name>
<dbReference type="Gene3D" id="3.40.50.300">
    <property type="entry name" value="P-loop containing nucleotide triphosphate hydrolases"/>
    <property type="match status" value="1"/>
</dbReference>
<dbReference type="Proteomes" id="UP001200513">
    <property type="component" value="Chromosome"/>
</dbReference>
<organism evidence="6">
    <name type="scientific">Candidatus Heimdallarchaeum endolithica</name>
    <dbReference type="NCBI Taxonomy" id="2876572"/>
    <lineage>
        <taxon>Archaea</taxon>
        <taxon>Promethearchaeati</taxon>
        <taxon>Candidatus Heimdallarchaeota</taxon>
        <taxon>Candidatus Heimdallarchaeia (ex Rinke et al. 2021) (nom. nud.)</taxon>
        <taxon>Candidatus Heimdallarchaeales</taxon>
        <taxon>Candidatus Heimdallarchaeaceae</taxon>
        <taxon>Candidatus Heimdallarchaeum</taxon>
    </lineage>
</organism>
<evidence type="ECO:0000256" key="2">
    <source>
        <dbReference type="ARBA" id="ARBA00022448"/>
    </source>
</evidence>
<dbReference type="SUPFAM" id="SSF52540">
    <property type="entry name" value="P-loop containing nucleoside triphosphate hydrolases"/>
    <property type="match status" value="1"/>
</dbReference>
<dbReference type="InterPro" id="IPR017871">
    <property type="entry name" value="ABC_transporter-like_CS"/>
</dbReference>
<dbReference type="InterPro" id="IPR003439">
    <property type="entry name" value="ABC_transporter-like_ATP-bd"/>
</dbReference>
<dbReference type="FunFam" id="3.40.50.300:FF:000032">
    <property type="entry name" value="Export ABC transporter ATP-binding protein"/>
    <property type="match status" value="1"/>
</dbReference>
<dbReference type="PANTHER" id="PTHR42798:SF2">
    <property type="entry name" value="ABC TRANSPORTER ATP-BINDING PROTEIN MG467-RELATED"/>
    <property type="match status" value="1"/>
</dbReference>
<accession>A0A9Y1BR82</accession>
<evidence type="ECO:0000256" key="4">
    <source>
        <dbReference type="ARBA" id="ARBA00022840"/>
    </source>
</evidence>